<dbReference type="RefSeq" id="WP_003074902.1">
    <property type="nucleotide sequence ID" value="NZ_BBJZ01000021.1"/>
</dbReference>
<dbReference type="PANTHER" id="PTHR30629:SF2">
    <property type="entry name" value="PROPHAGE INTEGRASE INTS-RELATED"/>
    <property type="match status" value="1"/>
</dbReference>
<dbReference type="Pfam" id="PF13356">
    <property type="entry name" value="Arm-DNA-bind_3"/>
    <property type="match status" value="1"/>
</dbReference>
<dbReference type="InterPro" id="IPR002104">
    <property type="entry name" value="Integrase_catalytic"/>
</dbReference>
<dbReference type="Gene3D" id="3.30.160.390">
    <property type="entry name" value="Integrase, DNA-binding domain"/>
    <property type="match status" value="1"/>
</dbReference>
<dbReference type="GO" id="GO:0015074">
    <property type="term" value="P:DNA integration"/>
    <property type="evidence" value="ECO:0007669"/>
    <property type="project" value="UniProtKB-KW"/>
</dbReference>
<dbReference type="Gene3D" id="1.10.443.10">
    <property type="entry name" value="Intergrase catalytic core"/>
    <property type="match status" value="1"/>
</dbReference>
<evidence type="ECO:0000256" key="1">
    <source>
        <dbReference type="ARBA" id="ARBA00008857"/>
    </source>
</evidence>
<evidence type="ECO:0000313" key="6">
    <source>
        <dbReference type="EMBL" id="SUY77987.1"/>
    </source>
</evidence>
<evidence type="ECO:0000259" key="5">
    <source>
        <dbReference type="PROSITE" id="PS51898"/>
    </source>
</evidence>
<keyword evidence="7" id="KW-1185">Reference proteome</keyword>
<keyword evidence="4" id="KW-0233">DNA recombination</keyword>
<comment type="caution">
    <text evidence="6">The sequence shown here is derived from an EMBL/GenBank/DDBJ whole genome shotgun (WGS) entry which is preliminary data.</text>
</comment>
<dbReference type="InterPro" id="IPR038488">
    <property type="entry name" value="Integrase_DNA-bd_sf"/>
</dbReference>
<evidence type="ECO:0000256" key="3">
    <source>
        <dbReference type="ARBA" id="ARBA00023125"/>
    </source>
</evidence>
<dbReference type="Gene3D" id="1.10.150.130">
    <property type="match status" value="1"/>
</dbReference>
<sequence length="442" mass="49931">MLTDTELRKLRPKDKAFKIADRDGMYVSVSPAGTKSFRYDYRLNGRRETLTIGRYDESLGSKSSRESSELEFGLSVSLAEARALLATARRSVEAGESPSRSKVEKRQEAADALTFSSWAERYFADKADPNNSARLADSTIAMRRSVYKRYLEGPFGKLKLDEIKPAQLMKHCESIREKGASAPAVQVREIVLLVYRFAAAKDKSFSAPNPAEAIRPSDIATFKARDRALSPREIRKFLEALDTTATAATLRLALRFVMLTMVRKGEFINSTWDEVDFDNATWTIPKERMKTGKAHVVYLSNQAQDILITFKTCFSTSNHLHPGRYDMNTPISNATLNRVIEVAVKSINSQGEEFENFTVHDLRRTASSLLNEAGFNRDWIEKCLAHEEGSIRGIYNKAEYGEQRRVMLQAWADMIDAWCKGESVREIVRKAKILAANVELEI</sequence>
<organism evidence="6 7">
    <name type="scientific">Comamonas testosteroni</name>
    <name type="common">Pseudomonas testosteroni</name>
    <dbReference type="NCBI Taxonomy" id="285"/>
    <lineage>
        <taxon>Bacteria</taxon>
        <taxon>Pseudomonadati</taxon>
        <taxon>Pseudomonadota</taxon>
        <taxon>Betaproteobacteria</taxon>
        <taxon>Burkholderiales</taxon>
        <taxon>Comamonadaceae</taxon>
        <taxon>Comamonas</taxon>
    </lineage>
</organism>
<dbReference type="GO" id="GO:0006310">
    <property type="term" value="P:DNA recombination"/>
    <property type="evidence" value="ECO:0007669"/>
    <property type="project" value="UniProtKB-KW"/>
</dbReference>
<dbReference type="Pfam" id="PF22022">
    <property type="entry name" value="Phage_int_M"/>
    <property type="match status" value="1"/>
</dbReference>
<dbReference type="InterPro" id="IPR053876">
    <property type="entry name" value="Phage_int_M"/>
</dbReference>
<keyword evidence="2" id="KW-0229">DNA integration</keyword>
<keyword evidence="3" id="KW-0238">DNA-binding</keyword>
<proteinExistence type="inferred from homology"/>
<dbReference type="SUPFAM" id="SSF56349">
    <property type="entry name" value="DNA breaking-rejoining enzymes"/>
    <property type="match status" value="1"/>
</dbReference>
<dbReference type="PROSITE" id="PS51898">
    <property type="entry name" value="TYR_RECOMBINASE"/>
    <property type="match status" value="1"/>
</dbReference>
<evidence type="ECO:0000313" key="7">
    <source>
        <dbReference type="Proteomes" id="UP000255070"/>
    </source>
</evidence>
<name>A0A8B4S2H0_COMTE</name>
<dbReference type="GO" id="GO:0003677">
    <property type="term" value="F:DNA binding"/>
    <property type="evidence" value="ECO:0007669"/>
    <property type="project" value="UniProtKB-KW"/>
</dbReference>
<dbReference type="InterPro" id="IPR050808">
    <property type="entry name" value="Phage_Integrase"/>
</dbReference>
<dbReference type="PANTHER" id="PTHR30629">
    <property type="entry name" value="PROPHAGE INTEGRASE"/>
    <property type="match status" value="1"/>
</dbReference>
<dbReference type="EMBL" id="UFXL01000001">
    <property type="protein sequence ID" value="SUY77987.1"/>
    <property type="molecule type" value="Genomic_DNA"/>
</dbReference>
<dbReference type="InterPro" id="IPR025166">
    <property type="entry name" value="Integrase_DNA_bind_dom"/>
</dbReference>
<dbReference type="CDD" id="cd00801">
    <property type="entry name" value="INT_P4_C"/>
    <property type="match status" value="1"/>
</dbReference>
<evidence type="ECO:0000256" key="4">
    <source>
        <dbReference type="ARBA" id="ARBA00023172"/>
    </source>
</evidence>
<dbReference type="InterPro" id="IPR011010">
    <property type="entry name" value="DNA_brk_join_enz"/>
</dbReference>
<dbReference type="InterPro" id="IPR013762">
    <property type="entry name" value="Integrase-like_cat_sf"/>
</dbReference>
<comment type="similarity">
    <text evidence="1">Belongs to the 'phage' integrase family.</text>
</comment>
<reference evidence="6 7" key="1">
    <citation type="submission" date="2018-06" db="EMBL/GenBank/DDBJ databases">
        <authorList>
            <consortium name="Pathogen Informatics"/>
            <person name="Doyle S."/>
        </authorList>
    </citation>
    <scope>NUCLEOTIDE SEQUENCE [LARGE SCALE GENOMIC DNA]</scope>
    <source>
        <strain evidence="6 7">NCTC10698</strain>
    </source>
</reference>
<dbReference type="Pfam" id="PF00589">
    <property type="entry name" value="Phage_integrase"/>
    <property type="match status" value="1"/>
</dbReference>
<dbReference type="InterPro" id="IPR010998">
    <property type="entry name" value="Integrase_recombinase_N"/>
</dbReference>
<feature type="domain" description="Tyr recombinase" evidence="5">
    <location>
        <begin position="224"/>
        <end position="408"/>
    </location>
</feature>
<dbReference type="GeneID" id="63998996"/>
<dbReference type="Proteomes" id="UP000255070">
    <property type="component" value="Unassembled WGS sequence"/>
</dbReference>
<protein>
    <submittedName>
        <fullName evidence="6">Prophage CPS-53 integrase</fullName>
    </submittedName>
</protein>
<gene>
    <name evidence="6" type="primary">intS_2</name>
    <name evidence="6" type="ORF">NCTC10698_02896</name>
</gene>
<evidence type="ECO:0000256" key="2">
    <source>
        <dbReference type="ARBA" id="ARBA00022908"/>
    </source>
</evidence>
<dbReference type="AlphaFoldDB" id="A0A8B4S2H0"/>
<accession>A0A8B4S2H0</accession>